<evidence type="ECO:0000313" key="2">
    <source>
        <dbReference type="EMBL" id="KAF5361984.1"/>
    </source>
</evidence>
<feature type="compositionally biased region" description="Basic and acidic residues" evidence="1">
    <location>
        <begin position="120"/>
        <end position="136"/>
    </location>
</feature>
<accession>A0A8H5GBK2</accession>
<evidence type="ECO:0000313" key="3">
    <source>
        <dbReference type="Proteomes" id="UP000559027"/>
    </source>
</evidence>
<proteinExistence type="predicted"/>
<evidence type="ECO:0000256" key="1">
    <source>
        <dbReference type="SAM" id="MobiDB-lite"/>
    </source>
</evidence>
<feature type="region of interest" description="Disordered" evidence="1">
    <location>
        <begin position="69"/>
        <end position="167"/>
    </location>
</feature>
<feature type="compositionally biased region" description="Pro residues" evidence="1">
    <location>
        <begin position="1"/>
        <end position="10"/>
    </location>
</feature>
<feature type="region of interest" description="Disordered" evidence="1">
    <location>
        <begin position="1"/>
        <end position="23"/>
    </location>
</feature>
<protein>
    <submittedName>
        <fullName evidence="2">Uncharacterized protein</fullName>
    </submittedName>
</protein>
<gene>
    <name evidence="2" type="ORF">D9756_002425</name>
</gene>
<dbReference type="AlphaFoldDB" id="A0A8H5GBK2"/>
<dbReference type="EMBL" id="JAACJO010000002">
    <property type="protein sequence ID" value="KAF5361984.1"/>
    <property type="molecule type" value="Genomic_DNA"/>
</dbReference>
<feature type="compositionally biased region" description="Basic and acidic residues" evidence="1">
    <location>
        <begin position="69"/>
        <end position="78"/>
    </location>
</feature>
<keyword evidence="3" id="KW-1185">Reference proteome</keyword>
<feature type="compositionally biased region" description="Polar residues" evidence="1">
    <location>
        <begin position="106"/>
        <end position="116"/>
    </location>
</feature>
<comment type="caution">
    <text evidence="2">The sequence shown here is derived from an EMBL/GenBank/DDBJ whole genome shotgun (WGS) entry which is preliminary data.</text>
</comment>
<reference evidence="2 3" key="1">
    <citation type="journal article" date="2020" name="ISME J.">
        <title>Uncovering the hidden diversity of litter-decomposition mechanisms in mushroom-forming fungi.</title>
        <authorList>
            <person name="Floudas D."/>
            <person name="Bentzer J."/>
            <person name="Ahren D."/>
            <person name="Johansson T."/>
            <person name="Persson P."/>
            <person name="Tunlid A."/>
        </authorList>
    </citation>
    <scope>NUCLEOTIDE SEQUENCE [LARGE SCALE GENOMIC DNA]</scope>
    <source>
        <strain evidence="2 3">CBS 146.42</strain>
    </source>
</reference>
<organism evidence="2 3">
    <name type="scientific">Leucocoprinus leucothites</name>
    <dbReference type="NCBI Taxonomy" id="201217"/>
    <lineage>
        <taxon>Eukaryota</taxon>
        <taxon>Fungi</taxon>
        <taxon>Dikarya</taxon>
        <taxon>Basidiomycota</taxon>
        <taxon>Agaricomycotina</taxon>
        <taxon>Agaricomycetes</taxon>
        <taxon>Agaricomycetidae</taxon>
        <taxon>Agaricales</taxon>
        <taxon>Agaricineae</taxon>
        <taxon>Agaricaceae</taxon>
        <taxon>Leucocoprinus</taxon>
    </lineage>
</organism>
<feature type="compositionally biased region" description="Basic and acidic residues" evidence="1">
    <location>
        <begin position="85"/>
        <end position="105"/>
    </location>
</feature>
<name>A0A8H5GBK2_9AGAR</name>
<sequence>MSNRFPPVPGYPQQNGGKGVSETEALKRRIEEVEYRNRVLKAENEALKEMMTKSNKKWKEKTRVLEAENKDLKQKLTDHNAVLDMDARKLKERDLAARARSDSKSQLKSSMGQNMGNKVISEDKLKSSDVPREWHQRPSSSSPRQGSDEPDPSNPSSWYDEYKRYEC</sequence>
<dbReference type="Proteomes" id="UP000559027">
    <property type="component" value="Unassembled WGS sequence"/>
</dbReference>